<dbReference type="EMBL" id="JBBMFM010000220">
    <property type="protein sequence ID" value="MEQ2428796.1"/>
    <property type="molecule type" value="Genomic_DNA"/>
</dbReference>
<accession>A0ABV1DEJ8</accession>
<keyword evidence="5 6" id="KW-0472">Membrane</keyword>
<dbReference type="PANTHER" id="PTHR32196:SF15">
    <property type="entry name" value="SUGAR ABC TRANSPORTER PERMEASE PROTEIN"/>
    <property type="match status" value="1"/>
</dbReference>
<evidence type="ECO:0000256" key="6">
    <source>
        <dbReference type="SAM" id="Phobius"/>
    </source>
</evidence>
<evidence type="ECO:0000256" key="5">
    <source>
        <dbReference type="ARBA" id="ARBA00023136"/>
    </source>
</evidence>
<dbReference type="Pfam" id="PF02653">
    <property type="entry name" value="BPD_transp_2"/>
    <property type="match status" value="1"/>
</dbReference>
<keyword evidence="4 6" id="KW-1133">Transmembrane helix</keyword>
<feature type="transmembrane region" description="Helical" evidence="6">
    <location>
        <begin position="383"/>
        <end position="402"/>
    </location>
</feature>
<feature type="transmembrane region" description="Helical" evidence="6">
    <location>
        <begin position="183"/>
        <end position="202"/>
    </location>
</feature>
<evidence type="ECO:0000313" key="7">
    <source>
        <dbReference type="EMBL" id="MEQ2428796.1"/>
    </source>
</evidence>
<proteinExistence type="predicted"/>
<sequence>MNQIKKWISENIVVLFFCMLCIAAYTIAGQNPYVVASDLINRVMRNSIMVLALIIPILTGMGLNFGIVVGAMSAQAALIFVTHWRLTGVAGIAAALVMCTAVSVLCGYLLGRLFNRTRGQEMITGMIAGYFGQGIYLLIFLVLLGTVIPFWDDQLSISTGIGVKDTLNLQEGMKGALDAAYKLPLSTVCIIGFAIFTVYTGYRLWKAGDEEQKAGRRGRIVRWAGLGILLAALLVIPVTSAVIRRCSIPVITLIFILLVSLLCQFVMNTKLGQDFRSVGNDIHIAESAGINVNRIRIIATIFSTVLASWGQFAFLQNMGTFSTYTAQQNVGTFSIAALLVGGASIDRANVKQAFIGVVLFQLLFLLAPAAGTKIFNDSQVGEYFRTIISNGVIAVALVLHAMHKAQENAKAAAEAEV</sequence>
<evidence type="ECO:0000313" key="8">
    <source>
        <dbReference type="Proteomes" id="UP001454086"/>
    </source>
</evidence>
<comment type="caution">
    <text evidence="7">The sequence shown here is derived from an EMBL/GenBank/DDBJ whole genome shotgun (WGS) entry which is preliminary data.</text>
</comment>
<feature type="transmembrane region" description="Helical" evidence="6">
    <location>
        <begin position="87"/>
        <end position="110"/>
    </location>
</feature>
<evidence type="ECO:0000256" key="2">
    <source>
        <dbReference type="ARBA" id="ARBA00022475"/>
    </source>
</evidence>
<comment type="subcellular location">
    <subcellularLocation>
        <location evidence="1">Cell membrane</location>
        <topology evidence="1">Multi-pass membrane protein</topology>
    </subcellularLocation>
</comment>
<evidence type="ECO:0000256" key="1">
    <source>
        <dbReference type="ARBA" id="ARBA00004651"/>
    </source>
</evidence>
<feature type="transmembrane region" description="Helical" evidence="6">
    <location>
        <begin position="48"/>
        <end position="81"/>
    </location>
</feature>
<organism evidence="7 8">
    <name type="scientific">Enterocloster hominis</name>
    <name type="common">ex Hitch et al. 2024</name>
    <dbReference type="NCBI Taxonomy" id="1917870"/>
    <lineage>
        <taxon>Bacteria</taxon>
        <taxon>Bacillati</taxon>
        <taxon>Bacillota</taxon>
        <taxon>Clostridia</taxon>
        <taxon>Lachnospirales</taxon>
        <taxon>Lachnospiraceae</taxon>
        <taxon>Enterocloster</taxon>
    </lineage>
</organism>
<gene>
    <name evidence="7" type="ORF">WMQ36_27925</name>
</gene>
<feature type="transmembrane region" description="Helical" evidence="6">
    <location>
        <begin position="297"/>
        <end position="315"/>
    </location>
</feature>
<feature type="transmembrane region" description="Helical" evidence="6">
    <location>
        <begin position="248"/>
        <end position="267"/>
    </location>
</feature>
<keyword evidence="2" id="KW-1003">Cell membrane</keyword>
<feature type="transmembrane region" description="Helical" evidence="6">
    <location>
        <begin position="12"/>
        <end position="36"/>
    </location>
</feature>
<dbReference type="PANTHER" id="PTHR32196">
    <property type="entry name" value="ABC TRANSPORTER PERMEASE PROTEIN YPHD-RELATED-RELATED"/>
    <property type="match status" value="1"/>
</dbReference>
<evidence type="ECO:0000256" key="4">
    <source>
        <dbReference type="ARBA" id="ARBA00022989"/>
    </source>
</evidence>
<keyword evidence="8" id="KW-1185">Reference proteome</keyword>
<dbReference type="RefSeq" id="WP_008717202.1">
    <property type="nucleotide sequence ID" value="NZ_JAJFDX010000001.1"/>
</dbReference>
<keyword evidence="3 6" id="KW-0812">Transmembrane</keyword>
<dbReference type="Proteomes" id="UP001454086">
    <property type="component" value="Unassembled WGS sequence"/>
</dbReference>
<feature type="transmembrane region" description="Helical" evidence="6">
    <location>
        <begin position="223"/>
        <end position="242"/>
    </location>
</feature>
<feature type="transmembrane region" description="Helical" evidence="6">
    <location>
        <begin position="130"/>
        <end position="151"/>
    </location>
</feature>
<dbReference type="InterPro" id="IPR001851">
    <property type="entry name" value="ABC_transp_permease"/>
</dbReference>
<feature type="transmembrane region" description="Helical" evidence="6">
    <location>
        <begin position="321"/>
        <end position="341"/>
    </location>
</feature>
<feature type="transmembrane region" description="Helical" evidence="6">
    <location>
        <begin position="353"/>
        <end position="371"/>
    </location>
</feature>
<reference evidence="7 8" key="1">
    <citation type="submission" date="2024-03" db="EMBL/GenBank/DDBJ databases">
        <title>Human intestinal bacterial collection.</title>
        <authorList>
            <person name="Pauvert C."/>
            <person name="Hitch T.C.A."/>
            <person name="Clavel T."/>
        </authorList>
    </citation>
    <scope>NUCLEOTIDE SEQUENCE [LARGE SCALE GENOMIC DNA]</scope>
    <source>
        <strain evidence="7 8">CLA-SR-H021</strain>
    </source>
</reference>
<protein>
    <submittedName>
        <fullName evidence="7">ABC transporter permease</fullName>
    </submittedName>
</protein>
<name>A0ABV1DEJ8_9FIRM</name>
<evidence type="ECO:0000256" key="3">
    <source>
        <dbReference type="ARBA" id="ARBA00022692"/>
    </source>
</evidence>